<dbReference type="Proteomes" id="UP001610446">
    <property type="component" value="Unassembled WGS sequence"/>
</dbReference>
<evidence type="ECO:0000313" key="2">
    <source>
        <dbReference type="EMBL" id="KAL2835938.1"/>
    </source>
</evidence>
<dbReference type="InterPro" id="IPR056632">
    <property type="entry name" value="DUF7730"/>
</dbReference>
<keyword evidence="3" id="KW-1185">Reference proteome</keyword>
<organism evidence="2 3">
    <name type="scientific">Aspergillus pseudoustus</name>
    <dbReference type="NCBI Taxonomy" id="1810923"/>
    <lineage>
        <taxon>Eukaryota</taxon>
        <taxon>Fungi</taxon>
        <taxon>Dikarya</taxon>
        <taxon>Ascomycota</taxon>
        <taxon>Pezizomycotina</taxon>
        <taxon>Eurotiomycetes</taxon>
        <taxon>Eurotiomycetidae</taxon>
        <taxon>Eurotiales</taxon>
        <taxon>Aspergillaceae</taxon>
        <taxon>Aspergillus</taxon>
        <taxon>Aspergillus subgen. Nidulantes</taxon>
    </lineage>
</organism>
<gene>
    <name evidence="2" type="ORF">BJY01DRAFT_252252</name>
</gene>
<proteinExistence type="predicted"/>
<reference evidence="2 3" key="1">
    <citation type="submission" date="2024-07" db="EMBL/GenBank/DDBJ databases">
        <title>Section-level genome sequencing and comparative genomics of Aspergillus sections Usti and Cavernicolus.</title>
        <authorList>
            <consortium name="Lawrence Berkeley National Laboratory"/>
            <person name="Nybo J.L."/>
            <person name="Vesth T.C."/>
            <person name="Theobald S."/>
            <person name="Frisvad J.C."/>
            <person name="Larsen T.O."/>
            <person name="Kjaerboelling I."/>
            <person name="Rothschild-Mancinelli K."/>
            <person name="Lyhne E.K."/>
            <person name="Kogle M.E."/>
            <person name="Barry K."/>
            <person name="Clum A."/>
            <person name="Na H."/>
            <person name="Ledsgaard L."/>
            <person name="Lin J."/>
            <person name="Lipzen A."/>
            <person name="Kuo A."/>
            <person name="Riley R."/>
            <person name="Mondo S."/>
            <person name="Labutti K."/>
            <person name="Haridas S."/>
            <person name="Pangalinan J."/>
            <person name="Salamov A.A."/>
            <person name="Simmons B.A."/>
            <person name="Magnuson J.K."/>
            <person name="Chen J."/>
            <person name="Drula E."/>
            <person name="Henrissat B."/>
            <person name="Wiebenga A."/>
            <person name="Lubbers R.J."/>
            <person name="Gomes A.C."/>
            <person name="Makela M.R."/>
            <person name="Stajich J."/>
            <person name="Grigoriev I.V."/>
            <person name="Mortensen U.H."/>
            <person name="De Vries R.P."/>
            <person name="Baker S.E."/>
            <person name="Andersen M.R."/>
        </authorList>
    </citation>
    <scope>NUCLEOTIDE SEQUENCE [LARGE SCALE GENOMIC DNA]</scope>
    <source>
        <strain evidence="2 3">CBS 123904</strain>
    </source>
</reference>
<protein>
    <recommendedName>
        <fullName evidence="1">DUF7730 domain-containing protein</fullName>
    </recommendedName>
</protein>
<sequence>MVAFRDGTVQRENKKWEWHRRSGSITGLLRSCRTVYSEAIGILYTKNILQVRQARTIVEFPLVMRHHRLATIRKLHLDTRLSPNWDIEHWSINKWNGALHVVKTYMQGLQHFRVSFGVTHEGAAVHDEELVALIRNLSYVKHVRDFVIEFHWWREVDELLVRVGRPPEGFPFRVEVHDILDQPGRPW</sequence>
<feature type="domain" description="DUF7730" evidence="1">
    <location>
        <begin position="14"/>
        <end position="154"/>
    </location>
</feature>
<dbReference type="EMBL" id="JBFXLU010000189">
    <property type="protein sequence ID" value="KAL2835938.1"/>
    <property type="molecule type" value="Genomic_DNA"/>
</dbReference>
<comment type="caution">
    <text evidence="2">The sequence shown here is derived from an EMBL/GenBank/DDBJ whole genome shotgun (WGS) entry which is preliminary data.</text>
</comment>
<dbReference type="Pfam" id="PF24864">
    <property type="entry name" value="DUF7730"/>
    <property type="match status" value="1"/>
</dbReference>
<accession>A0ABR4J7A2</accession>
<evidence type="ECO:0000259" key="1">
    <source>
        <dbReference type="Pfam" id="PF24864"/>
    </source>
</evidence>
<dbReference type="PANTHER" id="PTHR38790:SF4">
    <property type="entry name" value="2EXR DOMAIN-CONTAINING PROTEIN"/>
    <property type="match status" value="1"/>
</dbReference>
<dbReference type="PANTHER" id="PTHR38790">
    <property type="entry name" value="2EXR DOMAIN-CONTAINING PROTEIN-RELATED"/>
    <property type="match status" value="1"/>
</dbReference>
<evidence type="ECO:0000313" key="3">
    <source>
        <dbReference type="Proteomes" id="UP001610446"/>
    </source>
</evidence>
<name>A0ABR4J7A2_9EURO</name>